<reference evidence="1" key="1">
    <citation type="submission" date="2019-08" db="EMBL/GenBank/DDBJ databases">
        <authorList>
            <person name="Kucharzyk K."/>
            <person name="Murdoch R.W."/>
            <person name="Higgins S."/>
            <person name="Loffler F."/>
        </authorList>
    </citation>
    <scope>NUCLEOTIDE SEQUENCE</scope>
</reference>
<gene>
    <name evidence="1" type="ORF">SDC9_189026</name>
</gene>
<comment type="caution">
    <text evidence="1">The sequence shown here is derived from an EMBL/GenBank/DDBJ whole genome shotgun (WGS) entry which is preliminary data.</text>
</comment>
<protein>
    <submittedName>
        <fullName evidence="1">Uncharacterized protein</fullName>
    </submittedName>
</protein>
<accession>A0A645HRJ1</accession>
<evidence type="ECO:0000313" key="1">
    <source>
        <dbReference type="EMBL" id="MPN41480.1"/>
    </source>
</evidence>
<dbReference type="AlphaFoldDB" id="A0A645HRJ1"/>
<sequence length="89" mass="9581">MAEFGPAHRADLLGAVDVLPRSHDRHGPEDHLADDLAVLEDAALWQVLAQGRGDAGHLLLEHLDGAGVDVVDRHDESHSYLLPLRLPGA</sequence>
<organism evidence="1">
    <name type="scientific">bioreactor metagenome</name>
    <dbReference type="NCBI Taxonomy" id="1076179"/>
    <lineage>
        <taxon>unclassified sequences</taxon>
        <taxon>metagenomes</taxon>
        <taxon>ecological metagenomes</taxon>
    </lineage>
</organism>
<dbReference type="EMBL" id="VSSQ01098561">
    <property type="protein sequence ID" value="MPN41480.1"/>
    <property type="molecule type" value="Genomic_DNA"/>
</dbReference>
<proteinExistence type="predicted"/>
<name>A0A645HRJ1_9ZZZZ</name>